<protein>
    <submittedName>
        <fullName evidence="2">Uncharacterized protein</fullName>
    </submittedName>
</protein>
<name>A0A0C3MKG4_9AGAM</name>
<dbReference type="STRING" id="1051891.A0A0C3MKG4"/>
<dbReference type="EMBL" id="KN822944">
    <property type="protein sequence ID" value="KIO34217.1"/>
    <property type="molecule type" value="Genomic_DNA"/>
</dbReference>
<evidence type="ECO:0000313" key="3">
    <source>
        <dbReference type="Proteomes" id="UP000054248"/>
    </source>
</evidence>
<dbReference type="HOGENOM" id="CLU_906711_0_0_1"/>
<feature type="region of interest" description="Disordered" evidence="1">
    <location>
        <begin position="127"/>
        <end position="148"/>
    </location>
</feature>
<evidence type="ECO:0000313" key="2">
    <source>
        <dbReference type="EMBL" id="KIO34217.1"/>
    </source>
</evidence>
<dbReference type="Proteomes" id="UP000054248">
    <property type="component" value="Unassembled WGS sequence"/>
</dbReference>
<keyword evidence="3" id="KW-1185">Reference proteome</keyword>
<feature type="region of interest" description="Disordered" evidence="1">
    <location>
        <begin position="162"/>
        <end position="219"/>
    </location>
</feature>
<feature type="region of interest" description="Disordered" evidence="1">
    <location>
        <begin position="1"/>
        <end position="73"/>
    </location>
</feature>
<gene>
    <name evidence="2" type="ORF">M407DRAFT_17122</name>
</gene>
<dbReference type="AlphaFoldDB" id="A0A0C3MKG4"/>
<sequence>MQSTWQFIDAGHQGRRAGTLGDQVEGGSRPGVGMRSLRAGGPHMPPGPQQPGGQGSPFTVPVPGPPGGCPGSIPPQILIQAMRTIGLADRAQESLSLEEWNNIHIFLRAVMQPRRQLGMAATRIASGGNPIIPGASEPGSSGPQRRVQGPNFLQQQHFPAPEEMLGQPNSQREDLSTNSSSLERKRPRRGNQSSSGPTLRFAPGARGANGMPAEQPMPRDAANPRMMRPPSQANPGQAMNPIMANKGPPGSRAKPLRVQEPVQPGPQRFTLPTQDKPGGLVFNSYTDGLPITITDLEIWASNNNSAI</sequence>
<organism evidence="2 3">
    <name type="scientific">Tulasnella calospora MUT 4182</name>
    <dbReference type="NCBI Taxonomy" id="1051891"/>
    <lineage>
        <taxon>Eukaryota</taxon>
        <taxon>Fungi</taxon>
        <taxon>Dikarya</taxon>
        <taxon>Basidiomycota</taxon>
        <taxon>Agaricomycotina</taxon>
        <taxon>Agaricomycetes</taxon>
        <taxon>Cantharellales</taxon>
        <taxon>Tulasnellaceae</taxon>
        <taxon>Tulasnella</taxon>
    </lineage>
</organism>
<reference evidence="2 3" key="1">
    <citation type="submission" date="2014-04" db="EMBL/GenBank/DDBJ databases">
        <authorList>
            <consortium name="DOE Joint Genome Institute"/>
            <person name="Kuo A."/>
            <person name="Girlanda M."/>
            <person name="Perotto S."/>
            <person name="Kohler A."/>
            <person name="Nagy L.G."/>
            <person name="Floudas D."/>
            <person name="Copeland A."/>
            <person name="Barry K.W."/>
            <person name="Cichocki N."/>
            <person name="Veneault-Fourrey C."/>
            <person name="LaButti K."/>
            <person name="Lindquist E.A."/>
            <person name="Lipzen A."/>
            <person name="Lundell T."/>
            <person name="Morin E."/>
            <person name="Murat C."/>
            <person name="Sun H."/>
            <person name="Tunlid A."/>
            <person name="Henrissat B."/>
            <person name="Grigoriev I.V."/>
            <person name="Hibbett D.S."/>
            <person name="Martin F."/>
            <person name="Nordberg H.P."/>
            <person name="Cantor M.N."/>
            <person name="Hua S.X."/>
        </authorList>
    </citation>
    <scope>NUCLEOTIDE SEQUENCE [LARGE SCALE GENOMIC DNA]</scope>
    <source>
        <strain evidence="2 3">MUT 4182</strain>
    </source>
</reference>
<accession>A0A0C3MKG4</accession>
<reference evidence="3" key="2">
    <citation type="submission" date="2015-01" db="EMBL/GenBank/DDBJ databases">
        <title>Evolutionary Origins and Diversification of the Mycorrhizal Mutualists.</title>
        <authorList>
            <consortium name="DOE Joint Genome Institute"/>
            <consortium name="Mycorrhizal Genomics Consortium"/>
            <person name="Kohler A."/>
            <person name="Kuo A."/>
            <person name="Nagy L.G."/>
            <person name="Floudas D."/>
            <person name="Copeland A."/>
            <person name="Barry K.W."/>
            <person name="Cichocki N."/>
            <person name="Veneault-Fourrey C."/>
            <person name="LaButti K."/>
            <person name="Lindquist E.A."/>
            <person name="Lipzen A."/>
            <person name="Lundell T."/>
            <person name="Morin E."/>
            <person name="Murat C."/>
            <person name="Riley R."/>
            <person name="Ohm R."/>
            <person name="Sun H."/>
            <person name="Tunlid A."/>
            <person name="Henrissat B."/>
            <person name="Grigoriev I.V."/>
            <person name="Hibbett D.S."/>
            <person name="Martin F."/>
        </authorList>
    </citation>
    <scope>NUCLEOTIDE SEQUENCE [LARGE SCALE GENOMIC DNA]</scope>
    <source>
        <strain evidence="3">MUT 4182</strain>
    </source>
</reference>
<proteinExistence type="predicted"/>
<evidence type="ECO:0000256" key="1">
    <source>
        <dbReference type="SAM" id="MobiDB-lite"/>
    </source>
</evidence>